<proteinExistence type="predicted"/>
<dbReference type="Proteomes" id="UP000584587">
    <property type="component" value="Unassembled WGS sequence"/>
</dbReference>
<accession>A0A846TPV6</accession>
<name>A0A846TPV6_9MOLU</name>
<evidence type="ECO:0000313" key="2">
    <source>
        <dbReference type="Proteomes" id="UP000584587"/>
    </source>
</evidence>
<dbReference type="InterPro" id="IPR038594">
    <property type="entry name" value="SepF-like_sf"/>
</dbReference>
<protein>
    <submittedName>
        <fullName evidence="1">Cell division protein SepF</fullName>
    </submittedName>
</protein>
<dbReference type="RefSeq" id="WP_168104792.1">
    <property type="nucleotide sequence ID" value="NZ_CP051215.1"/>
</dbReference>
<dbReference type="InterPro" id="IPR007561">
    <property type="entry name" value="Cell_div_SepF/SepF-rel"/>
</dbReference>
<comment type="caution">
    <text evidence="1">The sequence shown here is derived from an EMBL/GenBank/DDBJ whole genome shotgun (WGS) entry which is preliminary data.</text>
</comment>
<dbReference type="GO" id="GO:0090529">
    <property type="term" value="P:cell septum assembly"/>
    <property type="evidence" value="ECO:0007669"/>
    <property type="project" value="InterPro"/>
</dbReference>
<organism evidence="1 2">
    <name type="scientific">Spiroplasma platyhelix PALS-1</name>
    <dbReference type="NCBI Taxonomy" id="1276218"/>
    <lineage>
        <taxon>Bacteria</taxon>
        <taxon>Bacillati</taxon>
        <taxon>Mycoplasmatota</taxon>
        <taxon>Mollicutes</taxon>
        <taxon>Entomoplasmatales</taxon>
        <taxon>Spiroplasmataceae</taxon>
        <taxon>Spiroplasma</taxon>
    </lineage>
</organism>
<dbReference type="Pfam" id="PF04472">
    <property type="entry name" value="SepF"/>
    <property type="match status" value="1"/>
</dbReference>
<keyword evidence="1" id="KW-0132">Cell division</keyword>
<evidence type="ECO:0000313" key="1">
    <source>
        <dbReference type="EMBL" id="NKE38320.1"/>
    </source>
</evidence>
<sequence length="103" mass="11873">MAAWWKIPKVSEKTETEALTTSNNPFISNKISSTFEEFSPKNYEDVEAIANALVLQKLVKLNLQNTVISDRRRIIDFLCGIAYVLNFDVKKNDIDVYEFKPNK</sequence>
<reference evidence="1 2" key="1">
    <citation type="submission" date="2020-04" db="EMBL/GenBank/DDBJ databases">
        <title>Complete genome sequence of Spiroplasma platyhelix ATCC 51748, an insect isolate.</title>
        <authorList>
            <person name="Green E.A."/>
            <person name="Klassen J.L."/>
        </authorList>
    </citation>
    <scope>NUCLEOTIDE SEQUENCE [LARGE SCALE GENOMIC DNA]</scope>
    <source>
        <strain evidence="1 2">PALS-1</strain>
    </source>
</reference>
<gene>
    <name evidence="1" type="ORF">HER12_00930</name>
</gene>
<dbReference type="Gene3D" id="3.30.110.150">
    <property type="entry name" value="SepF-like protein"/>
    <property type="match status" value="1"/>
</dbReference>
<keyword evidence="2" id="KW-1185">Reference proteome</keyword>
<keyword evidence="1" id="KW-0131">Cell cycle</keyword>
<dbReference type="EMBL" id="JAAVVK010000001">
    <property type="protein sequence ID" value="NKE38320.1"/>
    <property type="molecule type" value="Genomic_DNA"/>
</dbReference>
<dbReference type="AlphaFoldDB" id="A0A846TPV6"/>